<reference evidence="1 2" key="1">
    <citation type="submission" date="2018-12" db="EMBL/GenBank/DDBJ databases">
        <authorList>
            <person name="Feng G."/>
            <person name="Zhu H."/>
        </authorList>
    </citation>
    <scope>NUCLEOTIDE SEQUENCE [LARGE SCALE GENOMIC DNA]</scope>
    <source>
        <strain evidence="1 2">9PBR-2</strain>
    </source>
</reference>
<name>A0A3R9ML36_9BACT</name>
<comment type="caution">
    <text evidence="1">The sequence shown here is derived from an EMBL/GenBank/DDBJ whole genome shotgun (WGS) entry which is preliminary data.</text>
</comment>
<dbReference type="Proteomes" id="UP000280066">
    <property type="component" value="Unassembled WGS sequence"/>
</dbReference>
<sequence>MANELSGWAFQQPPYFTHITTFSLLRGQKWEQLQQAAQRLAVEGRMQLLTATAAELPARRAYLERLRCYPQPGQTTLTPGLLEAYHLTATPVATLPRLSSPVQRLETLLHLPLKHPPGWMCGPVYRDAIAFYQDLKLVRVLNICFSCEKMLLDSGQALLADVAVYAGLRQLLLELGHPIGNEEQ</sequence>
<evidence type="ECO:0000313" key="1">
    <source>
        <dbReference type="EMBL" id="RSK24166.1"/>
    </source>
</evidence>
<accession>A0A3R9ML36</accession>
<dbReference type="RefSeq" id="WP_125433522.1">
    <property type="nucleotide sequence ID" value="NZ_RWIS01000018.1"/>
</dbReference>
<dbReference type="AlphaFoldDB" id="A0A3R9ML36"/>
<gene>
    <name evidence="1" type="ORF">EI290_20505</name>
</gene>
<dbReference type="EMBL" id="RWIS01000018">
    <property type="protein sequence ID" value="RSK24166.1"/>
    <property type="molecule type" value="Genomic_DNA"/>
</dbReference>
<protein>
    <submittedName>
        <fullName evidence="1">Uncharacterized protein</fullName>
    </submittedName>
</protein>
<organism evidence="1 2">
    <name type="scientific">Hymenobacter metallilatus</name>
    <dbReference type="NCBI Taxonomy" id="2493666"/>
    <lineage>
        <taxon>Bacteria</taxon>
        <taxon>Pseudomonadati</taxon>
        <taxon>Bacteroidota</taxon>
        <taxon>Cytophagia</taxon>
        <taxon>Cytophagales</taxon>
        <taxon>Hymenobacteraceae</taxon>
        <taxon>Hymenobacter</taxon>
    </lineage>
</organism>
<proteinExistence type="predicted"/>
<evidence type="ECO:0000313" key="2">
    <source>
        <dbReference type="Proteomes" id="UP000280066"/>
    </source>
</evidence>
<keyword evidence="2" id="KW-1185">Reference proteome</keyword>
<dbReference type="OrthoDB" id="1376341at2"/>